<evidence type="ECO:0000256" key="1">
    <source>
        <dbReference type="ARBA" id="ARBA00009105"/>
    </source>
</evidence>
<dbReference type="OrthoDB" id="5876240at2759"/>
<feature type="compositionally biased region" description="Basic and acidic residues" evidence="3">
    <location>
        <begin position="119"/>
        <end position="130"/>
    </location>
</feature>
<proteinExistence type="inferred from homology"/>
<dbReference type="Pfam" id="PF13843">
    <property type="entry name" value="DDE_Tnp_1_7"/>
    <property type="match status" value="1"/>
</dbReference>
<evidence type="ECO:0000256" key="4">
    <source>
        <dbReference type="SAM" id="Phobius"/>
    </source>
</evidence>
<dbReference type="STRING" id="105231.A0A1Y1ISH8"/>
<reference evidence="6 7" key="1">
    <citation type="journal article" date="2014" name="Nat. Commun.">
        <title>Klebsormidium flaccidum genome reveals primary factors for plant terrestrial adaptation.</title>
        <authorList>
            <person name="Hori K."/>
            <person name="Maruyama F."/>
            <person name="Fujisawa T."/>
            <person name="Togashi T."/>
            <person name="Yamamoto N."/>
            <person name="Seo M."/>
            <person name="Sato S."/>
            <person name="Yamada T."/>
            <person name="Mori H."/>
            <person name="Tajima N."/>
            <person name="Moriyama T."/>
            <person name="Ikeuchi M."/>
            <person name="Watanabe M."/>
            <person name="Wada H."/>
            <person name="Kobayashi K."/>
            <person name="Saito M."/>
            <person name="Masuda T."/>
            <person name="Sasaki-Sekimoto Y."/>
            <person name="Mashiguchi K."/>
            <person name="Awai K."/>
            <person name="Shimojima M."/>
            <person name="Masuda S."/>
            <person name="Iwai M."/>
            <person name="Nobusawa T."/>
            <person name="Narise T."/>
            <person name="Kondo S."/>
            <person name="Saito H."/>
            <person name="Sato R."/>
            <person name="Murakawa M."/>
            <person name="Ihara Y."/>
            <person name="Oshima-Yamada Y."/>
            <person name="Ohtaka K."/>
            <person name="Satoh M."/>
            <person name="Sonobe K."/>
            <person name="Ishii M."/>
            <person name="Ohtani R."/>
            <person name="Kanamori-Sato M."/>
            <person name="Honoki R."/>
            <person name="Miyazaki D."/>
            <person name="Mochizuki H."/>
            <person name="Umetsu J."/>
            <person name="Higashi K."/>
            <person name="Shibata D."/>
            <person name="Kamiya Y."/>
            <person name="Sato N."/>
            <person name="Nakamura Y."/>
            <person name="Tabata S."/>
            <person name="Ida S."/>
            <person name="Kurokawa K."/>
            <person name="Ohta H."/>
        </authorList>
    </citation>
    <scope>NUCLEOTIDE SEQUENCE [LARGE SCALE GENOMIC DNA]</scope>
    <source>
        <strain evidence="6 7">NIES-2285</strain>
    </source>
</reference>
<evidence type="ECO:0000313" key="7">
    <source>
        <dbReference type="Proteomes" id="UP000054558"/>
    </source>
</evidence>
<evidence type="ECO:0000256" key="3">
    <source>
        <dbReference type="SAM" id="MobiDB-lite"/>
    </source>
</evidence>
<dbReference type="EMBL" id="DF237680">
    <property type="protein sequence ID" value="GAQ91128.1"/>
    <property type="molecule type" value="Genomic_DNA"/>
</dbReference>
<keyword evidence="7" id="KW-1185">Reference proteome</keyword>
<dbReference type="InterPro" id="IPR029044">
    <property type="entry name" value="Nucleotide-diphossugar_trans"/>
</dbReference>
<feature type="transmembrane region" description="Helical" evidence="4">
    <location>
        <begin position="340"/>
        <end position="362"/>
    </location>
</feature>
<dbReference type="PANTHER" id="PTHR46599">
    <property type="entry name" value="PIGGYBAC TRANSPOSABLE ELEMENT-DERIVED PROTEIN 4"/>
    <property type="match status" value="1"/>
</dbReference>
<keyword evidence="4" id="KW-0812">Transmembrane</keyword>
<comment type="similarity">
    <text evidence="1">Belongs to the MNN1/MNT family.</text>
</comment>
<organism evidence="6 7">
    <name type="scientific">Klebsormidium nitens</name>
    <name type="common">Green alga</name>
    <name type="synonym">Ulothrix nitens</name>
    <dbReference type="NCBI Taxonomy" id="105231"/>
    <lineage>
        <taxon>Eukaryota</taxon>
        <taxon>Viridiplantae</taxon>
        <taxon>Streptophyta</taxon>
        <taxon>Klebsormidiophyceae</taxon>
        <taxon>Klebsormidiales</taxon>
        <taxon>Klebsormidiaceae</taxon>
        <taxon>Klebsormidium</taxon>
    </lineage>
</organism>
<dbReference type="Proteomes" id="UP000054558">
    <property type="component" value="Unassembled WGS sequence"/>
</dbReference>
<sequence length="1563" mass="170801">MAGPSTPSALDRHAPGLGLLVFVKATHFGELWAKNEFGDEWDSKQLAGTVTEYKHSRGKTPEKWGLLFEGDSQVYWFTKELLVEAGVPPRLLESDTGSAQAGGPGELDLRTPLSRGKSKVVDGNEEEVVRQPRKRAATRPSFRDDATDSDDEDESNSDEVDGTSESDSEGGAEGAAALPLGGRGRGRGRPPGKRNVVFQKRAAKKHGRQRVSKKLMDGASSGDEDGLSDEELAEEGVGPLDKEPEAAAGPSAEMSWEQVAEGDVLEDVQPPPFTGPASRVKNLPGLAMLTPLQVFLMLVPLSWWTFVVEQTNRYAAASRGEQGLPEGSGRSWSPVTLQELLSWFGLVFAMALHPLPALAHYWRTGVQGAVRFPGFGSFMSQKRFEQIKRYLHTNDNAQRPPDKATREHRLWHILPLLNLLEETFAKFYTPNQHVTFDERMIPLRNRGCPCRIYNPKKPHKFGVELFCAVDAETFYCFFQWVYDKIKVAGDGLHDMVVRKLGQRVPKDKGHVVILDRGFTGPLPLRALKEENLAATGTCLPNRKMFPKEMLQLNSKAERGTMKAAVCEEDGMVAVAWQDKKPVFFLSTCHGLSMGETGRRVAGTREEVPCPEIAFEYNKYKDAVDQFDKSCLGQNYSLEMEVVSRKWWVRVILGLLDGAMHNAYVLYHEAHPEVSRFDFMVTLQQQLVENTFDNLPGANKRGRSGGATTTTGSEEGHFLHRVKGASNRCRVCYAREGKSGTKNITKQITWSFASLVPVYSKPLPSLLQQQNNAMKYRSAFANLPEDLLTETRAAVQKVTEQSSSKKSRTWGELDDIDPDFADAALKLLEEVEEPLSKRPKEEPAPQSQIKNILSKLDVKNSASSASGNWMPKTPEEFVFPRVKTDQRGKEGYTQPVDEPSGDVMARDKLLPNFMARGTRRRPRGDSSDPGRDTEPVKQPVGADETQGEGEDDEAMAATFLSHLASFVLVLLRIYFATRSNAALCVPGEPYVDCNFHALSFPHWAALSGDSAALMTAWKAAVAQTPEYPSGSFAGQGLVITATKLDLVNVPVMLTMLRSQGFTLPVELWYPGEVTPDVMSSLLVSCNKLVINNVTEYAADEDLRSMVTSQGEHVFQVKPLAILHSAFEEVLFLDADNIPISDPAALFRSAQYLTTGALFWPDFWRTATGNPIWSILGVPAGGQELESGQILVNKRRAWGALNLAFFLAKDPPFQKLVNGDKEAFRLAFRATGTPFATVATPVAAAGAETDSGGFCGHTMVQHDPDGAPLFLHHNSLKHGAAVTWQLMKAVPAGNEFTAVPLPPAMINGEPVSCHDLTGADVIVTPEPFSAFEATFARLQAAVDPALKSASRDEFISVSLATARKLLQANDTTPEPTVFLLKSDMATQPPVLSTEAPASNLIITNAITVPGLPGEFQPSDPSQLLRTVNYLQSIPGSADFTARFSSPSPQTFGGVLQVPEAKEFTNDATVTIPFQLDAATAALCGPTCKAVCQVDDGAPEPCGGTKAVSEPGDLPDGYHRVTAAFYPAPEEPAAVAILSTFFTVGTVSPNLTRTQFWNTRGFTVRS</sequence>
<dbReference type="GO" id="GO:0016757">
    <property type="term" value="F:glycosyltransferase activity"/>
    <property type="evidence" value="ECO:0007669"/>
    <property type="project" value="InterPro"/>
</dbReference>
<name>A0A1Y1ISH8_KLENI</name>
<feature type="region of interest" description="Disordered" evidence="3">
    <location>
        <begin position="93"/>
        <end position="257"/>
    </location>
</feature>
<feature type="transmembrane region" description="Helical" evidence="4">
    <location>
        <begin position="286"/>
        <end position="306"/>
    </location>
</feature>
<dbReference type="InterPro" id="IPR022751">
    <property type="entry name" value="Alpha_mannosyltransferase"/>
</dbReference>
<evidence type="ECO:0000259" key="5">
    <source>
        <dbReference type="Pfam" id="PF13843"/>
    </source>
</evidence>
<feature type="compositionally biased region" description="Basic residues" evidence="3">
    <location>
        <begin position="201"/>
        <end position="213"/>
    </location>
</feature>
<gene>
    <name evidence="6" type="ORF">KFL_007310050</name>
</gene>
<feature type="compositionally biased region" description="Acidic residues" evidence="3">
    <location>
        <begin position="147"/>
        <end position="170"/>
    </location>
</feature>
<accession>A0A1Y1ISH8</accession>
<dbReference type="SUPFAM" id="SSF53448">
    <property type="entry name" value="Nucleotide-diphospho-sugar transferases"/>
    <property type="match status" value="1"/>
</dbReference>
<keyword evidence="4" id="KW-1133">Transmembrane helix</keyword>
<evidence type="ECO:0000313" key="6">
    <source>
        <dbReference type="EMBL" id="GAQ91128.1"/>
    </source>
</evidence>
<feature type="region of interest" description="Disordered" evidence="3">
    <location>
        <begin position="693"/>
        <end position="714"/>
    </location>
</feature>
<dbReference type="InterPro" id="IPR029526">
    <property type="entry name" value="PGBD"/>
</dbReference>
<feature type="domain" description="PiggyBac transposable element-derived protein" evidence="5">
    <location>
        <begin position="290"/>
        <end position="663"/>
    </location>
</feature>
<keyword evidence="4" id="KW-0472">Membrane</keyword>
<feature type="region of interest" description="Disordered" evidence="3">
    <location>
        <begin position="883"/>
        <end position="950"/>
    </location>
</feature>
<dbReference type="PANTHER" id="PTHR46599:SF3">
    <property type="entry name" value="PIGGYBAC TRANSPOSABLE ELEMENT-DERIVED PROTEIN 4"/>
    <property type="match status" value="1"/>
</dbReference>
<keyword evidence="2" id="KW-0808">Transferase</keyword>
<dbReference type="Pfam" id="PF11051">
    <property type="entry name" value="Mannosyl_trans3"/>
    <property type="match status" value="2"/>
</dbReference>
<feature type="compositionally biased region" description="Basic and acidic residues" evidence="3">
    <location>
        <begin position="922"/>
        <end position="934"/>
    </location>
</feature>
<evidence type="ECO:0000256" key="2">
    <source>
        <dbReference type="ARBA" id="ARBA00022679"/>
    </source>
</evidence>
<feature type="compositionally biased region" description="Acidic residues" evidence="3">
    <location>
        <begin position="222"/>
        <end position="234"/>
    </location>
</feature>
<protein>
    <recommendedName>
        <fullName evidence="5">PiggyBac transposable element-derived protein domain-containing protein</fullName>
    </recommendedName>
</protein>